<evidence type="ECO:0000256" key="3">
    <source>
        <dbReference type="ARBA" id="ARBA00023163"/>
    </source>
</evidence>
<dbReference type="PANTHER" id="PTHR16073:SF9">
    <property type="entry name" value="DEVELOPMENTAL PLURIPOTENCY-ASSOCIATED PROTEIN 2_4 C-TERMINAL DOMAIN-CONTAINING PROTEIN"/>
    <property type="match status" value="1"/>
</dbReference>
<proteinExistence type="predicted"/>
<name>A0AAD1SQZ6_PELCU</name>
<accession>A0AAD1SQZ6</accession>
<evidence type="ECO:0000256" key="5">
    <source>
        <dbReference type="SAM" id="MobiDB-lite"/>
    </source>
</evidence>
<dbReference type="GO" id="GO:0003682">
    <property type="term" value="F:chromatin binding"/>
    <property type="evidence" value="ECO:0007669"/>
    <property type="project" value="InterPro"/>
</dbReference>
<dbReference type="GO" id="GO:0048731">
    <property type="term" value="P:system development"/>
    <property type="evidence" value="ECO:0007669"/>
    <property type="project" value="TreeGrafter"/>
</dbReference>
<keyword evidence="3" id="KW-0804">Transcription</keyword>
<keyword evidence="2" id="KW-0805">Transcription regulation</keyword>
<comment type="subcellular location">
    <subcellularLocation>
        <location evidence="1">Nucleus</location>
    </subcellularLocation>
</comment>
<reference evidence="7" key="1">
    <citation type="submission" date="2022-03" db="EMBL/GenBank/DDBJ databases">
        <authorList>
            <person name="Alioto T."/>
            <person name="Alioto T."/>
            <person name="Gomez Garrido J."/>
        </authorList>
    </citation>
    <scope>NUCLEOTIDE SEQUENCE</scope>
</reference>
<dbReference type="InterPro" id="IPR039590">
    <property type="entry name" value="Dppa2/4"/>
</dbReference>
<feature type="domain" description="Developmental pluripotency-associated protein 2/4 C-terminal" evidence="6">
    <location>
        <begin position="153"/>
        <end position="214"/>
    </location>
</feature>
<keyword evidence="4" id="KW-0539">Nucleus</keyword>
<gene>
    <name evidence="7" type="ORF">PECUL_23A013681</name>
</gene>
<feature type="domain" description="Developmental pluripotency-associated protein 2/4 C-terminal" evidence="6">
    <location>
        <begin position="73"/>
        <end position="135"/>
    </location>
</feature>
<keyword evidence="8" id="KW-1185">Reference proteome</keyword>
<protein>
    <recommendedName>
        <fullName evidence="6">Developmental pluripotency-associated protein 2/4 C-terminal domain-containing protein</fullName>
    </recommendedName>
</protein>
<dbReference type="PANTHER" id="PTHR16073">
    <property type="entry name" value="DCR DOMAIN-CONTAINING PROTEIN"/>
    <property type="match status" value="1"/>
</dbReference>
<evidence type="ECO:0000256" key="1">
    <source>
        <dbReference type="ARBA" id="ARBA00004123"/>
    </source>
</evidence>
<dbReference type="Proteomes" id="UP001295444">
    <property type="component" value="Chromosome 07"/>
</dbReference>
<organism evidence="7 8">
    <name type="scientific">Pelobates cultripes</name>
    <name type="common">Western spadefoot toad</name>
    <dbReference type="NCBI Taxonomy" id="61616"/>
    <lineage>
        <taxon>Eukaryota</taxon>
        <taxon>Metazoa</taxon>
        <taxon>Chordata</taxon>
        <taxon>Craniata</taxon>
        <taxon>Vertebrata</taxon>
        <taxon>Euteleostomi</taxon>
        <taxon>Amphibia</taxon>
        <taxon>Batrachia</taxon>
        <taxon>Anura</taxon>
        <taxon>Pelobatoidea</taxon>
        <taxon>Pelobatidae</taxon>
        <taxon>Pelobates</taxon>
    </lineage>
</organism>
<dbReference type="AlphaFoldDB" id="A0AAD1SQZ6"/>
<dbReference type="GO" id="GO:0005634">
    <property type="term" value="C:nucleus"/>
    <property type="evidence" value="ECO:0007669"/>
    <property type="project" value="UniProtKB-SubCell"/>
</dbReference>
<evidence type="ECO:0000256" key="4">
    <source>
        <dbReference type="ARBA" id="ARBA00023242"/>
    </source>
</evidence>
<dbReference type="EMBL" id="OW240918">
    <property type="protein sequence ID" value="CAH2308017.1"/>
    <property type="molecule type" value="Genomic_DNA"/>
</dbReference>
<feature type="compositionally biased region" description="Polar residues" evidence="5">
    <location>
        <begin position="228"/>
        <end position="247"/>
    </location>
</feature>
<evidence type="ECO:0000313" key="7">
    <source>
        <dbReference type="EMBL" id="CAH2308017.1"/>
    </source>
</evidence>
<feature type="region of interest" description="Disordered" evidence="5">
    <location>
        <begin position="218"/>
        <end position="258"/>
    </location>
</feature>
<evidence type="ECO:0000256" key="2">
    <source>
        <dbReference type="ARBA" id="ARBA00023015"/>
    </source>
</evidence>
<evidence type="ECO:0000313" key="8">
    <source>
        <dbReference type="Proteomes" id="UP001295444"/>
    </source>
</evidence>
<dbReference type="Pfam" id="PF14047">
    <property type="entry name" value="DCR"/>
    <property type="match status" value="2"/>
</dbReference>
<sequence length="316" mass="34968">MATRCSTMPIHKPKAAPLPQLDLTPSSLHLLKRAQLQQYCKRLGLGGGGKVSPRAASQEKSGRLPAKEKTERQWWCVVHGQQFTSSTGIKLSPCRGRLGVTIGGSFVPLHLTPSSLPVPHGFEDNIICGECLERNKEKESRLLQESTNQERQCWCVVHGHLLTTSKWIQLSLRCGHVGMATDDTFVPLHLTPSSLPVPPNFEDNRICGECLERNNEKESRLGKESVNQDENCPPTTHGKTSSVSICRNRNKSGKFQPREDPAYARKVDEILGQLAKGQVDSEQVLQPKCPAVIHSPVAKQECSPLSINQRHFANSH</sequence>
<dbReference type="InterPro" id="IPR025891">
    <property type="entry name" value="Dppa2/4_C_dom"/>
</dbReference>
<evidence type="ECO:0000259" key="6">
    <source>
        <dbReference type="Pfam" id="PF14047"/>
    </source>
</evidence>
<feature type="region of interest" description="Disordered" evidence="5">
    <location>
        <begin position="47"/>
        <end position="66"/>
    </location>
</feature>